<name>A0ABC8QKK8_9VIRU</name>
<keyword evidence="2" id="KW-0812">Transmembrane</keyword>
<gene>
    <name evidence="3" type="ORF">CCFV1_ORF013</name>
</gene>
<keyword evidence="2" id="KW-0472">Membrane</keyword>
<evidence type="ECO:0000256" key="1">
    <source>
        <dbReference type="SAM" id="MobiDB-lite"/>
    </source>
</evidence>
<keyword evidence="2" id="KW-1133">Transmembrane helix</keyword>
<dbReference type="EMBL" id="CAUOPR010000001">
    <property type="protein sequence ID" value="CAJ2002059.1"/>
    <property type="molecule type" value="Genomic_DNA"/>
</dbReference>
<evidence type="ECO:0000256" key="2">
    <source>
        <dbReference type="SAM" id="Phobius"/>
    </source>
</evidence>
<sequence>MTASITGDGGGYDEFVVDEDDVDERTTMSYQPLPALSADQEAYYATFMTSTANNREGGDDDDSTRNRERENSIQDAAFVETLKSLYDFIYPTAYSMTATGDADDLFFNTFLEIIKRINYLLNYKGGSDAVQQLIKELSEFDLTQLSIFIANHGDFLITHGILFHTIALFVWLRGGIWKKKKNNTTTVVSGLITDFTIHEPTMTGFDIYVQSLFGAGAHTKPAKSELNLQKLRKDFKRIFSTNQPQTYRIYAPDDLNLLKKYAFRQTAVVDNNRFNKFTEDYLKKNYYKSLLFFELKDREFNKTSGCFANLIS</sequence>
<proteinExistence type="predicted"/>
<feature type="transmembrane region" description="Helical" evidence="2">
    <location>
        <begin position="155"/>
        <end position="172"/>
    </location>
</feature>
<feature type="region of interest" description="Disordered" evidence="1">
    <location>
        <begin position="50"/>
        <end position="70"/>
    </location>
</feature>
<evidence type="ECO:0000313" key="4">
    <source>
        <dbReference type="Proteomes" id="UP001642380"/>
    </source>
</evidence>
<accession>A0ABC8QKK8</accession>
<keyword evidence="4" id="KW-1185">Reference proteome</keyword>
<dbReference type="Proteomes" id="UP001642380">
    <property type="component" value="Unassembled WGS sequence"/>
</dbReference>
<protein>
    <submittedName>
        <fullName evidence="3">LbFV_orf99-like</fullName>
    </submittedName>
</protein>
<organism evidence="3 4">
    <name type="scientific">Cotesia congregata filamentous virus 1</name>
    <dbReference type="NCBI Taxonomy" id="3064291"/>
    <lineage>
        <taxon>Viruses</taxon>
        <taxon>Viruses incertae sedis</taxon>
        <taxon>Naldaviricetes</taxon>
        <taxon>Lefavirales</taxon>
        <taxon>Filamentoviridae</taxon>
        <taxon>Betafilamentovirus</taxon>
        <taxon>Betafilamentovirus cocongregatae</taxon>
    </lineage>
</organism>
<comment type="caution">
    <text evidence="3">The sequence shown here is derived from an EMBL/GenBank/DDBJ whole genome shotgun (WGS) entry which is preliminary data.</text>
</comment>
<reference evidence="3 4" key="1">
    <citation type="submission" date="2024-01" db="EMBL/GenBank/DDBJ databases">
        <authorList>
            <person name="Guinet B."/>
        </authorList>
    </citation>
    <scope>NUCLEOTIDE SEQUENCE [LARGE SCALE GENOMIC DNA]</scope>
</reference>
<evidence type="ECO:0000313" key="3">
    <source>
        <dbReference type="EMBL" id="CAJ2002059.1"/>
    </source>
</evidence>